<dbReference type="GO" id="GO:0009966">
    <property type="term" value="P:regulation of signal transduction"/>
    <property type="evidence" value="ECO:0007669"/>
    <property type="project" value="UniProtKB-ARBA"/>
</dbReference>
<evidence type="ECO:0000256" key="11">
    <source>
        <dbReference type="SAM" id="MobiDB-lite"/>
    </source>
</evidence>
<evidence type="ECO:0000256" key="5">
    <source>
        <dbReference type="ARBA" id="ARBA00022737"/>
    </source>
</evidence>
<evidence type="ECO:0000256" key="9">
    <source>
        <dbReference type="ARBA" id="ARBA00047899"/>
    </source>
</evidence>
<keyword evidence="3" id="KW-0433">Leucine-rich repeat</keyword>
<dbReference type="SMART" id="SM00369">
    <property type="entry name" value="LRR_TYP"/>
    <property type="match status" value="5"/>
</dbReference>
<dbReference type="Pfam" id="PF00560">
    <property type="entry name" value="LRR_1"/>
    <property type="match status" value="1"/>
</dbReference>
<gene>
    <name evidence="13" type="ORF">ACJMK2_017963</name>
</gene>
<dbReference type="SUPFAM" id="SSF52058">
    <property type="entry name" value="L domain-like"/>
    <property type="match status" value="1"/>
</dbReference>
<dbReference type="InterPro" id="IPR032675">
    <property type="entry name" value="LRR_dom_sf"/>
</dbReference>
<dbReference type="PROSITE" id="PS51424">
    <property type="entry name" value="ROC"/>
    <property type="match status" value="1"/>
</dbReference>
<dbReference type="SMART" id="SM00364">
    <property type="entry name" value="LRR_BAC"/>
    <property type="match status" value="4"/>
</dbReference>
<dbReference type="InterPro" id="IPR036388">
    <property type="entry name" value="WH-like_DNA-bd_sf"/>
</dbReference>
<accession>A0ABD3UFK8</accession>
<feature type="region of interest" description="Disordered" evidence="11">
    <location>
        <begin position="1"/>
        <end position="49"/>
    </location>
</feature>
<dbReference type="AlphaFoldDB" id="A0ABD3UFK8"/>
<reference evidence="13 14" key="1">
    <citation type="submission" date="2024-11" db="EMBL/GenBank/DDBJ databases">
        <title>Chromosome-level genome assembly of the freshwater bivalve Anodonta woodiana.</title>
        <authorList>
            <person name="Chen X."/>
        </authorList>
    </citation>
    <scope>NUCLEOTIDE SEQUENCE [LARGE SCALE GENOMIC DNA]</scope>
    <source>
        <strain evidence="13">MN2024</strain>
        <tissue evidence="13">Gills</tissue>
    </source>
</reference>
<evidence type="ECO:0000313" key="13">
    <source>
        <dbReference type="EMBL" id="KAL3847027.1"/>
    </source>
</evidence>
<protein>
    <recommendedName>
        <fullName evidence="1">non-specific serine/threonine protein kinase</fullName>
        <ecNumber evidence="1">2.7.11.1</ecNumber>
    </recommendedName>
</protein>
<dbReference type="Pfam" id="PF12799">
    <property type="entry name" value="LRR_4"/>
    <property type="match status" value="1"/>
</dbReference>
<dbReference type="Gene3D" id="1.10.10.10">
    <property type="entry name" value="Winged helix-like DNA-binding domain superfamily/Winged helix DNA-binding domain"/>
    <property type="match status" value="1"/>
</dbReference>
<dbReference type="EC" id="2.7.11.1" evidence="1"/>
<feature type="compositionally biased region" description="Basic and acidic residues" evidence="11">
    <location>
        <begin position="1"/>
        <end position="11"/>
    </location>
</feature>
<dbReference type="InterPro" id="IPR003591">
    <property type="entry name" value="Leu-rich_rpt_typical-subtyp"/>
</dbReference>
<evidence type="ECO:0000256" key="4">
    <source>
        <dbReference type="ARBA" id="ARBA00022679"/>
    </source>
</evidence>
<sequence length="1115" mass="128160">MMRKKVCESADKASNNVTHTSPQVPDTDTDEEDESMSAKRRTRSAKEPVVTSFRPMTYLQFEGARHLHPERLPTKQKEKTASLRIFDVTKNTVDKVQPYAGTIRRLMLSGLKITSVPDSLTCHMLLLERLDLSENMLGDGSLPGSLENLVNLRELNLSGNKFSKVPAKLNKLKNLTRLDVSHNNIESLRGAEKLRRMQVLVVNNNRFSVLFKDLAQMRKLEVLDCSCNNIREIGVEIRNLQALKDVNVSDNRITVLPVDIFKLPVLESLKASHNQISKVPNFTIPPQNRHWLAELDLSENVINKFPGLLMTMTKKLYLRANKIKTLNWNSMKNVDWQTDQELVVDDNPLKTPPRDVCGCGLKSMLHYLKEIQADVSVYQGIKMFVIGSPESGKTSFVNSLVDNQARLSTELYEKSSGIETYDVEFECTPASEEDTHQRVLQLSVWDFCGNPFYLSPHYLFLEQPAIVVLTFNMKTYTSESFDKMVGCWFDWMLAKSNKQVVLLVGTNKDKLKVHEAKAICSEVKTRLSDYLKKQREIIEKKLAAIEKLKNISPTLQDQFKTYTTLLQSKFTVQREVIMISSAEFIGFDIIRASIEKLANDKKLFPDVLRLIPTFWLDVENYIEEKGSQEIVPVMEWDEYEKEIVGKFGMKHLLKMITQYLHETGKILWFQKYPSLEKYVFLRPSWLFDINKCLFRHDLKEKLNVDVEDAFKSIGINQAKFESLRNEFLSEGIIDKEFLKCLFSQLVPIEETSNFQFILKLLMEGFECGYPVTKVSRTEYDLNVEADDKGNVKATKFLLPWFRTLEEAESVQEMWKPLENRRKLVALCKFPKYMPPGMFETLSVRCHRSGHNLRFLAHWNRGIHARHKTLKVQVHISYTRTLESDGATLRFEIRDEADQDVEETPASAMWGILLPVLMDFEDILQGFSGTLVERLMECPHCRAASFIGEWLTPKETQNMATRPCEACGDQVDTAFLVQPREKKRDDVLFQLAKKRRRRAAITTDPPLPPAARQVANDRRVAAFVLPPPPSPLPPIIEVMLEDNPSLIEQKPDVSEPVVETQVEVKEELPKAENGMAADIARFLGSRFAHMRNDLRYKPYCDEELHLKMSIPEDESN</sequence>
<feature type="compositionally biased region" description="Polar residues" evidence="11">
    <location>
        <begin position="12"/>
        <end position="24"/>
    </location>
</feature>
<evidence type="ECO:0000256" key="8">
    <source>
        <dbReference type="ARBA" id="ARBA00022840"/>
    </source>
</evidence>
<evidence type="ECO:0000256" key="3">
    <source>
        <dbReference type="ARBA" id="ARBA00022614"/>
    </source>
</evidence>
<evidence type="ECO:0000256" key="10">
    <source>
        <dbReference type="ARBA" id="ARBA00048679"/>
    </source>
</evidence>
<dbReference type="Proteomes" id="UP001634394">
    <property type="component" value="Unassembled WGS sequence"/>
</dbReference>
<evidence type="ECO:0000313" key="14">
    <source>
        <dbReference type="Proteomes" id="UP001634394"/>
    </source>
</evidence>
<comment type="catalytic activity">
    <reaction evidence="9">
        <text>L-threonyl-[protein] + ATP = O-phospho-L-threonyl-[protein] + ADP + H(+)</text>
        <dbReference type="Rhea" id="RHEA:46608"/>
        <dbReference type="Rhea" id="RHEA-COMP:11060"/>
        <dbReference type="Rhea" id="RHEA-COMP:11605"/>
        <dbReference type="ChEBI" id="CHEBI:15378"/>
        <dbReference type="ChEBI" id="CHEBI:30013"/>
        <dbReference type="ChEBI" id="CHEBI:30616"/>
        <dbReference type="ChEBI" id="CHEBI:61977"/>
        <dbReference type="ChEBI" id="CHEBI:456216"/>
        <dbReference type="EC" id="2.7.11.1"/>
    </reaction>
</comment>
<dbReference type="EMBL" id="JBJQND010000016">
    <property type="protein sequence ID" value="KAL3847027.1"/>
    <property type="molecule type" value="Genomic_DNA"/>
</dbReference>
<feature type="domain" description="Roc" evidence="12">
    <location>
        <begin position="374"/>
        <end position="601"/>
    </location>
</feature>
<name>A0ABD3UFK8_SINWO</name>
<keyword evidence="5" id="KW-0677">Repeat</keyword>
<keyword evidence="8" id="KW-0067">ATP-binding</keyword>
<evidence type="ECO:0000256" key="1">
    <source>
        <dbReference type="ARBA" id="ARBA00012513"/>
    </source>
</evidence>
<evidence type="ECO:0000259" key="12">
    <source>
        <dbReference type="PROSITE" id="PS51424"/>
    </source>
</evidence>
<dbReference type="PANTHER" id="PTHR48051:SF1">
    <property type="entry name" value="RAS SUPPRESSOR PROTEIN 1"/>
    <property type="match status" value="1"/>
</dbReference>
<dbReference type="PROSITE" id="PS51450">
    <property type="entry name" value="LRR"/>
    <property type="match status" value="2"/>
</dbReference>
<dbReference type="Pfam" id="PF08477">
    <property type="entry name" value="Roc"/>
    <property type="match status" value="1"/>
</dbReference>
<dbReference type="PANTHER" id="PTHR48051">
    <property type="match status" value="1"/>
</dbReference>
<dbReference type="InterPro" id="IPR027417">
    <property type="entry name" value="P-loop_NTPase"/>
</dbReference>
<evidence type="ECO:0000256" key="6">
    <source>
        <dbReference type="ARBA" id="ARBA00022741"/>
    </source>
</evidence>
<dbReference type="InterPro" id="IPR001611">
    <property type="entry name" value="Leu-rich_rpt"/>
</dbReference>
<keyword evidence="4" id="KW-0808">Transferase</keyword>
<dbReference type="SUPFAM" id="SSF52540">
    <property type="entry name" value="P-loop containing nucleoside triphosphate hydrolases"/>
    <property type="match status" value="1"/>
</dbReference>
<dbReference type="Gene3D" id="3.40.50.300">
    <property type="entry name" value="P-loop containing nucleotide triphosphate hydrolases"/>
    <property type="match status" value="1"/>
</dbReference>
<comment type="catalytic activity">
    <reaction evidence="10">
        <text>L-seryl-[protein] + ATP = O-phospho-L-seryl-[protein] + ADP + H(+)</text>
        <dbReference type="Rhea" id="RHEA:17989"/>
        <dbReference type="Rhea" id="RHEA-COMP:9863"/>
        <dbReference type="Rhea" id="RHEA-COMP:11604"/>
        <dbReference type="ChEBI" id="CHEBI:15378"/>
        <dbReference type="ChEBI" id="CHEBI:29999"/>
        <dbReference type="ChEBI" id="CHEBI:30616"/>
        <dbReference type="ChEBI" id="CHEBI:83421"/>
        <dbReference type="ChEBI" id="CHEBI:456216"/>
        <dbReference type="EC" id="2.7.11.1"/>
    </reaction>
</comment>
<dbReference type="Pfam" id="PF13855">
    <property type="entry name" value="LRR_8"/>
    <property type="match status" value="1"/>
</dbReference>
<dbReference type="InterPro" id="IPR020859">
    <property type="entry name" value="ROC"/>
</dbReference>
<proteinExistence type="predicted"/>
<dbReference type="InterPro" id="IPR050216">
    <property type="entry name" value="LRR_domain-containing"/>
</dbReference>
<dbReference type="Pfam" id="PF16095">
    <property type="entry name" value="COR-A"/>
    <property type="match status" value="1"/>
</dbReference>
<dbReference type="InterPro" id="IPR032171">
    <property type="entry name" value="COR-A"/>
</dbReference>
<dbReference type="Gene3D" id="3.80.10.10">
    <property type="entry name" value="Ribonuclease Inhibitor"/>
    <property type="match status" value="2"/>
</dbReference>
<evidence type="ECO:0000256" key="7">
    <source>
        <dbReference type="ARBA" id="ARBA00022777"/>
    </source>
</evidence>
<organism evidence="13 14">
    <name type="scientific">Sinanodonta woodiana</name>
    <name type="common">Chinese pond mussel</name>
    <name type="synonym">Anodonta woodiana</name>
    <dbReference type="NCBI Taxonomy" id="1069815"/>
    <lineage>
        <taxon>Eukaryota</taxon>
        <taxon>Metazoa</taxon>
        <taxon>Spiralia</taxon>
        <taxon>Lophotrochozoa</taxon>
        <taxon>Mollusca</taxon>
        <taxon>Bivalvia</taxon>
        <taxon>Autobranchia</taxon>
        <taxon>Heteroconchia</taxon>
        <taxon>Palaeoheterodonta</taxon>
        <taxon>Unionida</taxon>
        <taxon>Unionoidea</taxon>
        <taxon>Unionidae</taxon>
        <taxon>Unioninae</taxon>
        <taxon>Sinanodonta</taxon>
    </lineage>
</organism>
<comment type="caution">
    <text evidence="13">The sequence shown here is derived from an EMBL/GenBank/DDBJ whole genome shotgun (WGS) entry which is preliminary data.</text>
</comment>
<dbReference type="InterPro" id="IPR025875">
    <property type="entry name" value="Leu-rich_rpt_4"/>
</dbReference>
<keyword evidence="2" id="KW-0723">Serine/threonine-protein kinase</keyword>
<evidence type="ECO:0000256" key="2">
    <source>
        <dbReference type="ARBA" id="ARBA00022527"/>
    </source>
</evidence>
<dbReference type="GO" id="GO:0005524">
    <property type="term" value="F:ATP binding"/>
    <property type="evidence" value="ECO:0007669"/>
    <property type="project" value="UniProtKB-KW"/>
</dbReference>
<keyword evidence="6" id="KW-0547">Nucleotide-binding</keyword>
<dbReference type="GO" id="GO:0004674">
    <property type="term" value="F:protein serine/threonine kinase activity"/>
    <property type="evidence" value="ECO:0007669"/>
    <property type="project" value="UniProtKB-KW"/>
</dbReference>
<keyword evidence="14" id="KW-1185">Reference proteome</keyword>
<keyword evidence="7" id="KW-0418">Kinase</keyword>